<evidence type="ECO:0000256" key="2">
    <source>
        <dbReference type="ARBA" id="ARBA00023125"/>
    </source>
</evidence>
<sequence>MPFDPAGFRHGPPACRDRCPAPGSGCADCGLCRSTARRAMNAGATSERVYDALKARLLDAEFHPGERLDPALLSESLGSSVTPVRDALNQLTGERLVETRTGEGFYRPHLTAPDLQDLYHWAGQVTALAIRSGSPASLPLCPAVAPDMDIAARTAALFQAIAQGSANLEHRRAIAAINDRLHAVRRVETLALGDLVPQIDAIAASAERGRRALLHEVSGYFRRRARMAHEIVRAAYRDS</sequence>
<organism evidence="5 6">
    <name type="scientific">Sphingomonas gei</name>
    <dbReference type="NCBI Taxonomy" id="1395960"/>
    <lineage>
        <taxon>Bacteria</taxon>
        <taxon>Pseudomonadati</taxon>
        <taxon>Pseudomonadota</taxon>
        <taxon>Alphaproteobacteria</taxon>
        <taxon>Sphingomonadales</taxon>
        <taxon>Sphingomonadaceae</taxon>
        <taxon>Sphingomonas</taxon>
    </lineage>
</organism>
<dbReference type="SMART" id="SM00345">
    <property type="entry name" value="HTH_GNTR"/>
    <property type="match status" value="1"/>
</dbReference>
<gene>
    <name evidence="5" type="ORF">E5A73_01385</name>
</gene>
<evidence type="ECO:0000256" key="1">
    <source>
        <dbReference type="ARBA" id="ARBA00023015"/>
    </source>
</evidence>
<feature type="domain" description="HTH gntR-type" evidence="4">
    <location>
        <begin position="43"/>
        <end position="110"/>
    </location>
</feature>
<keyword evidence="2" id="KW-0238">DNA-binding</keyword>
<dbReference type="Pfam" id="PF00392">
    <property type="entry name" value="GntR"/>
    <property type="match status" value="1"/>
</dbReference>
<protein>
    <submittedName>
        <fullName evidence="5">GntR family transcriptional regulator</fullName>
    </submittedName>
</protein>
<keyword evidence="3" id="KW-0804">Transcription</keyword>
<name>A0A4S1XJ61_9SPHN</name>
<dbReference type="PANTHER" id="PTHR43537:SF5">
    <property type="entry name" value="UXU OPERON TRANSCRIPTIONAL REGULATOR"/>
    <property type="match status" value="1"/>
</dbReference>
<dbReference type="Gene3D" id="1.10.10.10">
    <property type="entry name" value="Winged helix-like DNA-binding domain superfamily/Winged helix DNA-binding domain"/>
    <property type="match status" value="1"/>
</dbReference>
<dbReference type="GO" id="GO:0003677">
    <property type="term" value="F:DNA binding"/>
    <property type="evidence" value="ECO:0007669"/>
    <property type="project" value="UniProtKB-KW"/>
</dbReference>
<dbReference type="InterPro" id="IPR000524">
    <property type="entry name" value="Tscrpt_reg_HTH_GntR"/>
</dbReference>
<dbReference type="GO" id="GO:0003700">
    <property type="term" value="F:DNA-binding transcription factor activity"/>
    <property type="evidence" value="ECO:0007669"/>
    <property type="project" value="InterPro"/>
</dbReference>
<dbReference type="Proteomes" id="UP000306147">
    <property type="component" value="Unassembled WGS sequence"/>
</dbReference>
<dbReference type="EMBL" id="SRXT01000001">
    <property type="protein sequence ID" value="TGX55810.1"/>
    <property type="molecule type" value="Genomic_DNA"/>
</dbReference>
<evidence type="ECO:0000313" key="6">
    <source>
        <dbReference type="Proteomes" id="UP000306147"/>
    </source>
</evidence>
<evidence type="ECO:0000256" key="3">
    <source>
        <dbReference type="ARBA" id="ARBA00023163"/>
    </source>
</evidence>
<dbReference type="SUPFAM" id="SSF46785">
    <property type="entry name" value="Winged helix' DNA-binding domain"/>
    <property type="match status" value="1"/>
</dbReference>
<keyword evidence="1" id="KW-0805">Transcription regulation</keyword>
<proteinExistence type="predicted"/>
<evidence type="ECO:0000259" key="4">
    <source>
        <dbReference type="PROSITE" id="PS50949"/>
    </source>
</evidence>
<reference evidence="5 6" key="1">
    <citation type="submission" date="2019-04" db="EMBL/GenBank/DDBJ databases">
        <title>Sphingomonas psychrotolerans sp. nov., isolated from soil in the Tianshan Mountains, Xinjiang, China.</title>
        <authorList>
            <person name="Luo Y."/>
            <person name="Sheng H."/>
        </authorList>
    </citation>
    <scope>NUCLEOTIDE SEQUENCE [LARGE SCALE GENOMIC DNA]</scope>
    <source>
        <strain evidence="5 6">ZFGT-11</strain>
    </source>
</reference>
<dbReference type="OrthoDB" id="8479543at2"/>
<dbReference type="AlphaFoldDB" id="A0A4S1XJ61"/>
<dbReference type="InterPro" id="IPR036390">
    <property type="entry name" value="WH_DNA-bd_sf"/>
</dbReference>
<dbReference type="PROSITE" id="PS50949">
    <property type="entry name" value="HTH_GNTR"/>
    <property type="match status" value="1"/>
</dbReference>
<dbReference type="InterPro" id="IPR036388">
    <property type="entry name" value="WH-like_DNA-bd_sf"/>
</dbReference>
<evidence type="ECO:0000313" key="5">
    <source>
        <dbReference type="EMBL" id="TGX55810.1"/>
    </source>
</evidence>
<accession>A0A4S1XJ61</accession>
<dbReference type="PANTHER" id="PTHR43537">
    <property type="entry name" value="TRANSCRIPTIONAL REGULATOR, GNTR FAMILY"/>
    <property type="match status" value="1"/>
</dbReference>
<comment type="caution">
    <text evidence="5">The sequence shown here is derived from an EMBL/GenBank/DDBJ whole genome shotgun (WGS) entry which is preliminary data.</text>
</comment>
<keyword evidence="6" id="KW-1185">Reference proteome</keyword>